<name>A0A9D1HXE6_9BACT</name>
<reference evidence="1" key="1">
    <citation type="submission" date="2020-10" db="EMBL/GenBank/DDBJ databases">
        <authorList>
            <person name="Gilroy R."/>
        </authorList>
    </citation>
    <scope>NUCLEOTIDE SEQUENCE</scope>
    <source>
        <strain evidence="1">CHK197-8231</strain>
    </source>
</reference>
<dbReference type="InterPro" id="IPR022476">
    <property type="entry name" value="Spore_YabP/YqfC"/>
</dbReference>
<dbReference type="InterPro" id="IPR038705">
    <property type="entry name" value="YabP_sf"/>
</dbReference>
<dbReference type="InterPro" id="IPR012504">
    <property type="entry name" value="Spore_YabP"/>
</dbReference>
<organism evidence="1 2">
    <name type="scientific">Candidatus Fimihabitans intestinipullorum</name>
    <dbReference type="NCBI Taxonomy" id="2840820"/>
    <lineage>
        <taxon>Bacteria</taxon>
        <taxon>Bacillati</taxon>
        <taxon>Mycoplasmatota</taxon>
        <taxon>Mycoplasmatota incertae sedis</taxon>
        <taxon>Candidatus Fimihabitans</taxon>
    </lineage>
</organism>
<reference evidence="1" key="2">
    <citation type="journal article" date="2021" name="PeerJ">
        <title>Extensive microbial diversity within the chicken gut microbiome revealed by metagenomics and culture.</title>
        <authorList>
            <person name="Gilroy R."/>
            <person name="Ravi A."/>
            <person name="Getino M."/>
            <person name="Pursley I."/>
            <person name="Horton D.L."/>
            <person name="Alikhan N.F."/>
            <person name="Baker D."/>
            <person name="Gharbi K."/>
            <person name="Hall N."/>
            <person name="Watson M."/>
            <person name="Adriaenssens E.M."/>
            <person name="Foster-Nyarko E."/>
            <person name="Jarju S."/>
            <person name="Secka A."/>
            <person name="Antonio M."/>
            <person name="Oren A."/>
            <person name="Chaudhuri R.R."/>
            <person name="La Ragione R."/>
            <person name="Hildebrand F."/>
            <person name="Pallen M.J."/>
        </authorList>
    </citation>
    <scope>NUCLEOTIDE SEQUENCE</scope>
    <source>
        <strain evidence="1">CHK197-8231</strain>
    </source>
</reference>
<dbReference type="Proteomes" id="UP000824087">
    <property type="component" value="Unassembled WGS sequence"/>
</dbReference>
<dbReference type="Gene3D" id="2.60.40.2000">
    <property type="match status" value="1"/>
</dbReference>
<proteinExistence type="predicted"/>
<evidence type="ECO:0000313" key="2">
    <source>
        <dbReference type="Proteomes" id="UP000824087"/>
    </source>
</evidence>
<dbReference type="NCBIfam" id="TIGR02892">
    <property type="entry name" value="spore_yabP"/>
    <property type="match status" value="1"/>
</dbReference>
<comment type="caution">
    <text evidence="1">The sequence shown here is derived from an EMBL/GenBank/DDBJ whole genome shotgun (WGS) entry which is preliminary data.</text>
</comment>
<gene>
    <name evidence="1" type="primary">yabP</name>
    <name evidence="1" type="ORF">IAD49_05455</name>
</gene>
<evidence type="ECO:0000313" key="1">
    <source>
        <dbReference type="EMBL" id="HIU23010.1"/>
    </source>
</evidence>
<dbReference type="GO" id="GO:0030435">
    <property type="term" value="P:sporulation resulting in formation of a cellular spore"/>
    <property type="evidence" value="ECO:0007669"/>
    <property type="project" value="InterPro"/>
</dbReference>
<dbReference type="EMBL" id="DVML01000032">
    <property type="protein sequence ID" value="HIU23010.1"/>
    <property type="molecule type" value="Genomic_DNA"/>
</dbReference>
<dbReference type="AlphaFoldDB" id="A0A9D1HXE6"/>
<protein>
    <submittedName>
        <fullName evidence="1">Sporulation protein YabP</fullName>
    </submittedName>
</protein>
<accession>A0A9D1HXE6</accession>
<dbReference type="PIRSF" id="PIRSF011576">
    <property type="entry name" value="YabP"/>
    <property type="match status" value="1"/>
</dbReference>
<sequence length="97" mass="11136">MDKDHTTISSLNHNVTMSDRKNIMISGVKKIDSFDNEEFLMDTSMGYLVVKGEELEIIKLDTYQGNVSIKGRVNSLTYMDHGKQEKKEEGVFSKLFR</sequence>
<dbReference type="Pfam" id="PF07873">
    <property type="entry name" value="YabP"/>
    <property type="match status" value="1"/>
</dbReference>